<dbReference type="InterPro" id="IPR006442">
    <property type="entry name" value="Antitoxin_Phd/YefM"/>
</dbReference>
<evidence type="ECO:0000313" key="3">
    <source>
        <dbReference type="EMBL" id="ABZ72181.1"/>
    </source>
</evidence>
<accession>B0T1J2</accession>
<proteinExistence type="inferred from homology"/>
<sequence length="91" mass="9845">MREVGVLEAKTHLSALLDAVERDGEIVTITRHGRAVARLSPAGGADDAPAPRRLSGKALAARFQALHESILATHPEVADLTWEDLKEDARR</sequence>
<dbReference type="Gene3D" id="3.40.1620.10">
    <property type="entry name" value="YefM-like domain"/>
    <property type="match status" value="1"/>
</dbReference>
<evidence type="ECO:0000256" key="1">
    <source>
        <dbReference type="ARBA" id="ARBA00009981"/>
    </source>
</evidence>
<organism evidence="3">
    <name type="scientific">Caulobacter sp. (strain K31)</name>
    <dbReference type="NCBI Taxonomy" id="366602"/>
    <lineage>
        <taxon>Bacteria</taxon>
        <taxon>Pseudomonadati</taxon>
        <taxon>Pseudomonadota</taxon>
        <taxon>Alphaproteobacteria</taxon>
        <taxon>Caulobacterales</taxon>
        <taxon>Caulobacteraceae</taxon>
        <taxon>Caulobacter</taxon>
    </lineage>
</organism>
<reference evidence="3" key="1">
    <citation type="submission" date="2008-01" db="EMBL/GenBank/DDBJ databases">
        <title>Complete sequence of chromosome of Caulobacter sp. K31.</title>
        <authorList>
            <consortium name="US DOE Joint Genome Institute"/>
            <person name="Copeland A."/>
            <person name="Lucas S."/>
            <person name="Lapidus A."/>
            <person name="Barry K."/>
            <person name="Glavina del Rio T."/>
            <person name="Dalin E."/>
            <person name="Tice H."/>
            <person name="Pitluck S."/>
            <person name="Bruce D."/>
            <person name="Goodwin L."/>
            <person name="Thompson L.S."/>
            <person name="Brettin T."/>
            <person name="Detter J.C."/>
            <person name="Han C."/>
            <person name="Schmutz J."/>
            <person name="Larimer F."/>
            <person name="Land M."/>
            <person name="Hauser L."/>
            <person name="Kyrpides N."/>
            <person name="Kim E."/>
            <person name="Stephens C."/>
            <person name="Richardson P."/>
        </authorList>
    </citation>
    <scope>NUCLEOTIDE SEQUENCE [LARGE SCALE GENOMIC DNA]</scope>
    <source>
        <strain evidence="3">K31</strain>
    </source>
</reference>
<evidence type="ECO:0000256" key="2">
    <source>
        <dbReference type="RuleBase" id="RU362080"/>
    </source>
</evidence>
<dbReference type="SUPFAM" id="SSF143120">
    <property type="entry name" value="YefM-like"/>
    <property type="match status" value="1"/>
</dbReference>
<dbReference type="eggNOG" id="COG4118">
    <property type="taxonomic scope" value="Bacteria"/>
</dbReference>
<dbReference type="InterPro" id="IPR036165">
    <property type="entry name" value="YefM-like_sf"/>
</dbReference>
<gene>
    <name evidence="3" type="ordered locus">Caul_3054</name>
</gene>
<dbReference type="Pfam" id="PF02604">
    <property type="entry name" value="PhdYeFM_antitox"/>
    <property type="match status" value="1"/>
</dbReference>
<comment type="similarity">
    <text evidence="1 2">Belongs to the phD/YefM antitoxin family.</text>
</comment>
<dbReference type="OrthoDB" id="361531at2"/>
<dbReference type="STRING" id="366602.Caul_3054"/>
<dbReference type="KEGG" id="cak:Caul_3054"/>
<protein>
    <recommendedName>
        <fullName evidence="2">Antitoxin</fullName>
    </recommendedName>
</protein>
<name>B0T1J2_CAUSK</name>
<dbReference type="HOGENOM" id="CLU_163140_7_0_5"/>
<dbReference type="AlphaFoldDB" id="B0T1J2"/>
<dbReference type="NCBIfam" id="TIGR01552">
    <property type="entry name" value="phd_fam"/>
    <property type="match status" value="1"/>
</dbReference>
<dbReference type="EMBL" id="CP000927">
    <property type="protein sequence ID" value="ABZ72181.1"/>
    <property type="molecule type" value="Genomic_DNA"/>
</dbReference>
<comment type="function">
    <text evidence="2">Antitoxin component of a type II toxin-antitoxin (TA) system.</text>
</comment>